<evidence type="ECO:0000313" key="3">
    <source>
        <dbReference type="EMBL" id="QJH96260.1"/>
    </source>
</evidence>
<protein>
    <submittedName>
        <fullName evidence="1">Uncharacterized protein</fullName>
    </submittedName>
</protein>
<dbReference type="EMBL" id="MT142178">
    <property type="protein sequence ID" value="QJA75675.1"/>
    <property type="molecule type" value="Genomic_DNA"/>
</dbReference>
<proteinExistence type="predicted"/>
<dbReference type="EMBL" id="MT144645">
    <property type="protein sequence ID" value="QJH96260.1"/>
    <property type="molecule type" value="Genomic_DNA"/>
</dbReference>
<organism evidence="1">
    <name type="scientific">viral metagenome</name>
    <dbReference type="NCBI Taxonomy" id="1070528"/>
    <lineage>
        <taxon>unclassified sequences</taxon>
        <taxon>metagenomes</taxon>
        <taxon>organismal metagenomes</taxon>
    </lineage>
</organism>
<reference evidence="1" key="1">
    <citation type="submission" date="2020-03" db="EMBL/GenBank/DDBJ databases">
        <title>The deep terrestrial virosphere.</title>
        <authorList>
            <person name="Holmfeldt K."/>
            <person name="Nilsson E."/>
            <person name="Simone D."/>
            <person name="Lopez-Fernandez M."/>
            <person name="Wu X."/>
            <person name="de Brujin I."/>
            <person name="Lundin D."/>
            <person name="Andersson A."/>
            <person name="Bertilsson S."/>
            <person name="Dopson M."/>
        </authorList>
    </citation>
    <scope>NUCLEOTIDE SEQUENCE</scope>
    <source>
        <strain evidence="2">MM415A01725</strain>
        <strain evidence="1">MM415B00576</strain>
        <strain evidence="3">TM448B00676</strain>
    </source>
</reference>
<sequence length="60" mass="6947">MLDYHDSKQLVTDALIEFFPNWVLYLDPDDLDNFLREHKNVCDVSGQEGLPIGKSHQSQN</sequence>
<evidence type="ECO:0000313" key="1">
    <source>
        <dbReference type="EMBL" id="QJA63793.1"/>
    </source>
</evidence>
<gene>
    <name evidence="2" type="ORF">MM415A01725_0017</name>
    <name evidence="1" type="ORF">MM415B00576_0013</name>
    <name evidence="3" type="ORF">TM448B00676_0008</name>
</gene>
<accession>A0A6M3J1Q7</accession>
<dbReference type="AlphaFoldDB" id="A0A6M3J1Q7"/>
<name>A0A6M3J1Q7_9ZZZZ</name>
<evidence type="ECO:0000313" key="2">
    <source>
        <dbReference type="EMBL" id="QJA75675.1"/>
    </source>
</evidence>
<dbReference type="EMBL" id="MT141506">
    <property type="protein sequence ID" value="QJA63793.1"/>
    <property type="molecule type" value="Genomic_DNA"/>
</dbReference>